<evidence type="ECO:0000313" key="13">
    <source>
        <dbReference type="Proteomes" id="UP000009286"/>
    </source>
</evidence>
<feature type="transmembrane region" description="Helical" evidence="10">
    <location>
        <begin position="260"/>
        <end position="279"/>
    </location>
</feature>
<dbReference type="Gene3D" id="3.40.50.720">
    <property type="entry name" value="NAD(P)-binding Rossmann-like Domain"/>
    <property type="match status" value="1"/>
</dbReference>
<evidence type="ECO:0000256" key="1">
    <source>
        <dbReference type="ARBA" id="ARBA00004127"/>
    </source>
</evidence>
<dbReference type="FunFam" id="3.40.50.720:FF:000036">
    <property type="entry name" value="Glutathione-regulated potassium-efflux system protein KefB"/>
    <property type="match status" value="1"/>
</dbReference>
<dbReference type="InterPro" id="IPR036291">
    <property type="entry name" value="NAD(P)-bd_dom_sf"/>
</dbReference>
<dbReference type="HOGENOM" id="CLU_005126_9_3_5"/>
<reference evidence="12 13" key="1">
    <citation type="journal article" date="2011" name="BMC Genomics">
        <title>Genomic insights into an obligate epibiotic bacterial predator: Micavibrio aeruginosavorus ARL-13.</title>
        <authorList>
            <person name="Wang Z."/>
            <person name="Kadouri D."/>
            <person name="Wu M."/>
        </authorList>
    </citation>
    <scope>NUCLEOTIDE SEQUENCE [LARGE SCALE GENOMIC DNA]</scope>
    <source>
        <strain evidence="12 13">ARL-13</strain>
    </source>
</reference>
<evidence type="ECO:0000256" key="8">
    <source>
        <dbReference type="ARBA" id="ARBA00023065"/>
    </source>
</evidence>
<dbReference type="PROSITE" id="PS51201">
    <property type="entry name" value="RCK_N"/>
    <property type="match status" value="1"/>
</dbReference>
<accession>G2KN37</accession>
<dbReference type="Pfam" id="PF02254">
    <property type="entry name" value="TrkA_N"/>
    <property type="match status" value="1"/>
</dbReference>
<gene>
    <name evidence="12" type="ordered locus">MICA_1041</name>
</gene>
<dbReference type="Gene3D" id="1.20.1530.20">
    <property type="match status" value="1"/>
</dbReference>
<evidence type="ECO:0000256" key="4">
    <source>
        <dbReference type="ARBA" id="ARBA00022538"/>
    </source>
</evidence>
<comment type="subcellular location">
    <subcellularLocation>
        <location evidence="1">Endomembrane system</location>
        <topology evidence="1">Multi-pass membrane protein</topology>
    </subcellularLocation>
</comment>
<dbReference type="eggNOG" id="COG0475">
    <property type="taxonomic scope" value="Bacteria"/>
</dbReference>
<dbReference type="PANTHER" id="PTHR46157">
    <property type="entry name" value="K(+) EFFLUX ANTIPORTER 3, CHLOROPLASTIC"/>
    <property type="match status" value="1"/>
</dbReference>
<evidence type="ECO:0000256" key="9">
    <source>
        <dbReference type="ARBA" id="ARBA00023136"/>
    </source>
</evidence>
<dbReference type="STRING" id="856793.MICA_1041"/>
<feature type="transmembrane region" description="Helical" evidence="10">
    <location>
        <begin position="223"/>
        <end position="248"/>
    </location>
</feature>
<feature type="transmembrane region" description="Helical" evidence="10">
    <location>
        <begin position="315"/>
        <end position="334"/>
    </location>
</feature>
<feature type="transmembrane region" description="Helical" evidence="10">
    <location>
        <begin position="35"/>
        <end position="53"/>
    </location>
</feature>
<keyword evidence="9 10" id="KW-0472">Membrane</keyword>
<name>G2KN37_MICAA</name>
<keyword evidence="4" id="KW-0633">Potassium transport</keyword>
<dbReference type="InterPro" id="IPR006153">
    <property type="entry name" value="Cation/H_exchanger_TM"/>
</dbReference>
<keyword evidence="13" id="KW-1185">Reference proteome</keyword>
<proteinExistence type="predicted"/>
<feature type="transmembrane region" description="Helical" evidence="10">
    <location>
        <begin position="97"/>
        <end position="116"/>
    </location>
</feature>
<feature type="transmembrane region" description="Helical" evidence="10">
    <location>
        <begin position="60"/>
        <end position="77"/>
    </location>
</feature>
<keyword evidence="3" id="KW-0050">Antiport</keyword>
<feature type="transmembrane region" description="Helical" evidence="10">
    <location>
        <begin position="156"/>
        <end position="177"/>
    </location>
</feature>
<dbReference type="Proteomes" id="UP000009286">
    <property type="component" value="Chromosome"/>
</dbReference>
<dbReference type="GO" id="GO:0005886">
    <property type="term" value="C:plasma membrane"/>
    <property type="evidence" value="ECO:0007669"/>
    <property type="project" value="TreeGrafter"/>
</dbReference>
<dbReference type="EMBL" id="CP002382">
    <property type="protein sequence ID" value="AEP09370.1"/>
    <property type="molecule type" value="Genomic_DNA"/>
</dbReference>
<evidence type="ECO:0000313" key="12">
    <source>
        <dbReference type="EMBL" id="AEP09370.1"/>
    </source>
</evidence>
<evidence type="ECO:0000256" key="10">
    <source>
        <dbReference type="SAM" id="Phobius"/>
    </source>
</evidence>
<keyword evidence="6" id="KW-0630">Potassium</keyword>
<dbReference type="InterPro" id="IPR003148">
    <property type="entry name" value="RCK_N"/>
</dbReference>
<dbReference type="InterPro" id="IPR038770">
    <property type="entry name" value="Na+/solute_symporter_sf"/>
</dbReference>
<evidence type="ECO:0000256" key="5">
    <source>
        <dbReference type="ARBA" id="ARBA00022692"/>
    </source>
</evidence>
<keyword evidence="5 10" id="KW-0812">Transmembrane</keyword>
<dbReference type="GO" id="GO:0006813">
    <property type="term" value="P:potassium ion transport"/>
    <property type="evidence" value="ECO:0007669"/>
    <property type="project" value="UniProtKB-KW"/>
</dbReference>
<protein>
    <submittedName>
        <fullName evidence="12">Sodium/hydrogen exchanger family protein</fullName>
    </submittedName>
</protein>
<dbReference type="GO" id="GO:0012505">
    <property type="term" value="C:endomembrane system"/>
    <property type="evidence" value="ECO:0007669"/>
    <property type="project" value="UniProtKB-SubCell"/>
</dbReference>
<keyword evidence="8" id="KW-0406">Ion transport</keyword>
<feature type="domain" description="RCK N-terminal" evidence="11">
    <location>
        <begin position="451"/>
        <end position="568"/>
    </location>
</feature>
<organism evidence="12 13">
    <name type="scientific">Micavibrio aeruginosavorus (strain ARL-13)</name>
    <dbReference type="NCBI Taxonomy" id="856793"/>
    <lineage>
        <taxon>Bacteria</taxon>
        <taxon>Pseudomonadati</taxon>
        <taxon>Bdellovibrionota</taxon>
        <taxon>Bdellovibrionia</taxon>
        <taxon>Bdellovibrionales</taxon>
        <taxon>Pseudobdellovibrionaceae</taxon>
        <taxon>Micavibrio</taxon>
    </lineage>
</organism>
<dbReference type="SUPFAM" id="SSF51735">
    <property type="entry name" value="NAD(P)-binding Rossmann-fold domains"/>
    <property type="match status" value="1"/>
</dbReference>
<feature type="transmembrane region" description="Helical" evidence="10">
    <location>
        <begin position="404"/>
        <end position="423"/>
    </location>
</feature>
<evidence type="ECO:0000256" key="6">
    <source>
        <dbReference type="ARBA" id="ARBA00022958"/>
    </source>
</evidence>
<feature type="transmembrane region" description="Helical" evidence="10">
    <location>
        <begin position="340"/>
        <end position="364"/>
    </location>
</feature>
<dbReference type="eggNOG" id="COG1226">
    <property type="taxonomic scope" value="Bacteria"/>
</dbReference>
<dbReference type="AlphaFoldDB" id="G2KN37"/>
<feature type="transmembrane region" description="Helical" evidence="10">
    <location>
        <begin position="128"/>
        <end position="150"/>
    </location>
</feature>
<feature type="transmembrane region" description="Helical" evidence="10">
    <location>
        <begin position="189"/>
        <end position="211"/>
    </location>
</feature>
<feature type="transmembrane region" description="Helical" evidence="10">
    <location>
        <begin position="12"/>
        <end position="29"/>
    </location>
</feature>
<dbReference type="Pfam" id="PF00999">
    <property type="entry name" value="Na_H_Exchanger"/>
    <property type="match status" value="1"/>
</dbReference>
<evidence type="ECO:0000256" key="7">
    <source>
        <dbReference type="ARBA" id="ARBA00022989"/>
    </source>
</evidence>
<feature type="transmembrane region" description="Helical" evidence="10">
    <location>
        <begin position="285"/>
        <end position="303"/>
    </location>
</feature>
<dbReference type="GO" id="GO:0015297">
    <property type="term" value="F:antiporter activity"/>
    <property type="evidence" value="ECO:0007669"/>
    <property type="project" value="UniProtKB-KW"/>
</dbReference>
<evidence type="ECO:0000256" key="2">
    <source>
        <dbReference type="ARBA" id="ARBA00022448"/>
    </source>
</evidence>
<dbReference type="GO" id="GO:1902600">
    <property type="term" value="P:proton transmembrane transport"/>
    <property type="evidence" value="ECO:0007669"/>
    <property type="project" value="InterPro"/>
</dbReference>
<dbReference type="PANTHER" id="PTHR46157:SF4">
    <property type="entry name" value="K(+) EFFLUX ANTIPORTER 3, CHLOROPLASTIC"/>
    <property type="match status" value="1"/>
</dbReference>
<feature type="transmembrane region" description="Helical" evidence="10">
    <location>
        <begin position="376"/>
        <end position="398"/>
    </location>
</feature>
<evidence type="ECO:0000256" key="3">
    <source>
        <dbReference type="ARBA" id="ARBA00022449"/>
    </source>
</evidence>
<keyword evidence="7 10" id="KW-1133">Transmembrane helix</keyword>
<sequence length="612" mass="65664">MGWWACGQERGIFSWGIFAAFGICYASRMEMHLPFQAELLVFLAITAILVPVFSRLRLNPVLGFLLAGVVIGPYGLGRLAGDYPFLSAIVFEDVKGVSILAELGVIFLLFTIGLELSPQRLWAMRRMVFGLGTAQIVATAAVIGAVAYMWGNSGPASAVIGTALALSSTAMIMKILFDRQQFASPVGQTSFSILLMQDLAVVPLIFMVAMLQDKGAGAEQNVLLSLLLALAKAGGVVAVLVALGHFVVRPALRYVTAGAQGPEFFMAQILLIVICAAWATGEAGLSMALGAFLAGLVLAETEFRNQIEVDIEPFKGMFLGLFFLSVGMGVDLLAVMDNLFWLAASVFGIFAVKAVITTGLCRIWGVSLPTSIQTGLALGQGGEFAFVLFGLAMASGVVDKNVGHFMMMLASLTMILTPFYYRLGEILAARLVKRKANGMTEVMEQYVKGVEGHVVIAGFGRTGQAVAEVMEHNQIPYVGLDHQSGHLEALRKKGKPVFYGDASQTHVLDKVKATSARAIILAMDDKKASRTAIENIRRHCKNVPIYARARDEAHADDLQKLGVNDVVLETREISLQLAGRVLQCFEYSAAAAGRVLESERGEGEQKGDSVAA</sequence>
<evidence type="ECO:0000259" key="11">
    <source>
        <dbReference type="PROSITE" id="PS51201"/>
    </source>
</evidence>
<keyword evidence="2" id="KW-0813">Transport</keyword>
<dbReference type="KEGG" id="mai:MICA_1041"/>